<dbReference type="CDD" id="cd06130">
    <property type="entry name" value="DNA_pol_III_epsilon_like"/>
    <property type="match status" value="1"/>
</dbReference>
<sequence>MTDFIALDFETADNGRDSACSLALALVRNGKIADTWYRLIRPPRQTMLFTHIHGITWDQVKDQPDFGHFWPEIRGLISEAPFLVAHNAPFDKGVLAECCRAYGYPAPLTPFVCTVRAAREVWNLRPTKLPDVCRFLAQPLNHHDALSDAVACAEILLAARRDGYDPARQLGSPQ</sequence>
<dbReference type="EMBL" id="JAGTUF010000006">
    <property type="protein sequence ID" value="MBR9971737.1"/>
    <property type="molecule type" value="Genomic_DNA"/>
</dbReference>
<gene>
    <name evidence="2" type="ORF">KEC16_08415</name>
</gene>
<protein>
    <submittedName>
        <fullName evidence="2">3'-5' exonuclease</fullName>
    </submittedName>
</protein>
<dbReference type="InterPro" id="IPR012337">
    <property type="entry name" value="RNaseH-like_sf"/>
</dbReference>
<evidence type="ECO:0000313" key="3">
    <source>
        <dbReference type="Proteomes" id="UP000680714"/>
    </source>
</evidence>
<reference evidence="2 3" key="1">
    <citation type="submission" date="2021-04" db="EMBL/GenBank/DDBJ databases">
        <title>Magnetospirillum sulfuroxidans sp. nov., a facultative chemolithoautotrophic sulfur-oxidizing alphaproteobacterium isolated from freshwater sediment and proposals for Paramagetospirillum gen. nov., and Magnetospirillaceae fam. nov.</title>
        <authorList>
            <person name="Koziaeva V."/>
            <person name="Geelhoed J.S."/>
            <person name="Sorokin D.Y."/>
            <person name="Grouzdev D.S."/>
        </authorList>
    </citation>
    <scope>NUCLEOTIDE SEQUENCE [LARGE SCALE GENOMIC DNA]</scope>
    <source>
        <strain evidence="2 3">J10</strain>
    </source>
</reference>
<feature type="domain" description="Exonuclease" evidence="1">
    <location>
        <begin position="3"/>
        <end position="165"/>
    </location>
</feature>
<dbReference type="PANTHER" id="PTHR30231:SF42">
    <property type="entry name" value="EXONUCLEASE"/>
    <property type="match status" value="1"/>
</dbReference>
<organism evidence="2 3">
    <name type="scientific">Magnetospirillum sulfuroxidans</name>
    <dbReference type="NCBI Taxonomy" id="611300"/>
    <lineage>
        <taxon>Bacteria</taxon>
        <taxon>Pseudomonadati</taxon>
        <taxon>Pseudomonadota</taxon>
        <taxon>Alphaproteobacteria</taxon>
        <taxon>Rhodospirillales</taxon>
        <taxon>Rhodospirillaceae</taxon>
        <taxon>Magnetospirillum</taxon>
    </lineage>
</organism>
<dbReference type="SMART" id="SM00479">
    <property type="entry name" value="EXOIII"/>
    <property type="match status" value="1"/>
</dbReference>
<dbReference type="GO" id="GO:0004527">
    <property type="term" value="F:exonuclease activity"/>
    <property type="evidence" value="ECO:0007669"/>
    <property type="project" value="UniProtKB-KW"/>
</dbReference>
<comment type="caution">
    <text evidence="2">The sequence shown here is derived from an EMBL/GenBank/DDBJ whole genome shotgun (WGS) entry which is preliminary data.</text>
</comment>
<keyword evidence="2" id="KW-0269">Exonuclease</keyword>
<dbReference type="PANTHER" id="PTHR30231">
    <property type="entry name" value="DNA POLYMERASE III SUBUNIT EPSILON"/>
    <property type="match status" value="1"/>
</dbReference>
<keyword evidence="2" id="KW-0540">Nuclease</keyword>
<name>A0ABS5IBC7_9PROT</name>
<dbReference type="InterPro" id="IPR013520">
    <property type="entry name" value="Ribonucl_H"/>
</dbReference>
<evidence type="ECO:0000313" key="2">
    <source>
        <dbReference type="EMBL" id="MBR9971737.1"/>
    </source>
</evidence>
<keyword evidence="3" id="KW-1185">Reference proteome</keyword>
<accession>A0ABS5IBC7</accession>
<evidence type="ECO:0000259" key="1">
    <source>
        <dbReference type="SMART" id="SM00479"/>
    </source>
</evidence>
<dbReference type="SUPFAM" id="SSF53098">
    <property type="entry name" value="Ribonuclease H-like"/>
    <property type="match status" value="1"/>
</dbReference>
<dbReference type="Proteomes" id="UP000680714">
    <property type="component" value="Unassembled WGS sequence"/>
</dbReference>
<proteinExistence type="predicted"/>
<dbReference type="RefSeq" id="WP_211547803.1">
    <property type="nucleotide sequence ID" value="NZ_JAGTUF010000006.1"/>
</dbReference>
<dbReference type="InterPro" id="IPR036397">
    <property type="entry name" value="RNaseH_sf"/>
</dbReference>
<dbReference type="Gene3D" id="3.30.420.10">
    <property type="entry name" value="Ribonuclease H-like superfamily/Ribonuclease H"/>
    <property type="match status" value="1"/>
</dbReference>
<dbReference type="Pfam" id="PF00929">
    <property type="entry name" value="RNase_T"/>
    <property type="match status" value="1"/>
</dbReference>
<keyword evidence="2" id="KW-0378">Hydrolase</keyword>